<evidence type="ECO:0000256" key="10">
    <source>
        <dbReference type="PROSITE-ProRule" id="PRU01193"/>
    </source>
</evidence>
<dbReference type="SMART" id="SM01091">
    <property type="entry name" value="CorC_HlyC"/>
    <property type="match status" value="1"/>
</dbReference>
<feature type="domain" description="CNNM transmembrane" evidence="13">
    <location>
        <begin position="28"/>
        <end position="219"/>
    </location>
</feature>
<evidence type="ECO:0000256" key="9">
    <source>
        <dbReference type="PROSITE-ProRule" id="PRU00703"/>
    </source>
</evidence>
<feature type="transmembrane region" description="Helical" evidence="11">
    <location>
        <begin position="124"/>
        <end position="144"/>
    </location>
</feature>
<evidence type="ECO:0000313" key="14">
    <source>
        <dbReference type="EMBL" id="SMO85304.1"/>
    </source>
</evidence>
<dbReference type="RefSeq" id="WP_142715644.1">
    <property type="nucleotide sequence ID" value="NZ_FXTH01000017.1"/>
</dbReference>
<dbReference type="SUPFAM" id="SSF56176">
    <property type="entry name" value="FAD-binding/transporter-associated domain-like"/>
    <property type="match status" value="1"/>
</dbReference>
<evidence type="ECO:0000256" key="7">
    <source>
        <dbReference type="ARBA" id="ARBA00023122"/>
    </source>
</evidence>
<evidence type="ECO:0000256" key="1">
    <source>
        <dbReference type="ARBA" id="ARBA00004651"/>
    </source>
</evidence>
<keyword evidence="7 9" id="KW-0129">CBS domain</keyword>
<dbReference type="EMBL" id="FXTH01000017">
    <property type="protein sequence ID" value="SMO85304.1"/>
    <property type="molecule type" value="Genomic_DNA"/>
</dbReference>
<feature type="domain" description="CBS" evidence="12">
    <location>
        <begin position="305"/>
        <end position="362"/>
    </location>
</feature>
<dbReference type="OrthoDB" id="9798188at2"/>
<comment type="similarity">
    <text evidence="2">Belongs to the UPF0053 family.</text>
</comment>
<evidence type="ECO:0000256" key="2">
    <source>
        <dbReference type="ARBA" id="ARBA00006337"/>
    </source>
</evidence>
<dbReference type="Pfam" id="PF00571">
    <property type="entry name" value="CBS"/>
    <property type="match status" value="2"/>
</dbReference>
<accession>A0A521EN39</accession>
<dbReference type="GO" id="GO:0005886">
    <property type="term" value="C:plasma membrane"/>
    <property type="evidence" value="ECO:0007669"/>
    <property type="project" value="UniProtKB-SubCell"/>
</dbReference>
<keyword evidence="3" id="KW-1003">Cell membrane</keyword>
<dbReference type="AlphaFoldDB" id="A0A521EN39"/>
<dbReference type="InterPro" id="IPR005170">
    <property type="entry name" value="Transptr-assoc_dom"/>
</dbReference>
<evidence type="ECO:0000256" key="5">
    <source>
        <dbReference type="ARBA" id="ARBA00022737"/>
    </source>
</evidence>
<dbReference type="InterPro" id="IPR002550">
    <property type="entry name" value="CNNM"/>
</dbReference>
<feature type="transmembrane region" description="Helical" evidence="11">
    <location>
        <begin position="164"/>
        <end position="184"/>
    </location>
</feature>
<sequence length="466" mass="52634">MDIPNILLLIFSFFAQAGDIIEVSSSIDPVGIAVQLVLIVVGLFFSALFSGSEVAFFSLSGQEGVRSKDEAEQSTDQLIMRMLNQPRRLLATILIGNTFANIVTSVLAAVVTGSVVVYFGFSQFWVYFWEVIILTFTILILSEITPKIIAINEPLKNARKISRFIYFFYVMLKPLSSIIANSTLNLEERLPKPNSKMTSQDIMTMAEVSEREGSIKSDEREIIENVIEFGSTSVREIMTSRVNVVAVSINDSLDEVLSLIREKGLSRMPIYESDLDSILGIIHAKDVLPYINADIERTTINWRTIARKALFIPATKKLDDLLRDFQQEKTHIAIVVDEYGGTEGLITLDDILEEIVGDISDEYDEVEEQLYTRFRSGGYLFDAKIDLDDMEEILDCELTSEDDDFETLGGLMYHLTERIPNVGERVYYRGIEFTIHSVFNNRVRKVRAKVQGHNVKSAKKSPKSKK</sequence>
<dbReference type="InterPro" id="IPR044751">
    <property type="entry name" value="Ion_transp-like_CBS"/>
</dbReference>
<dbReference type="InterPro" id="IPR016169">
    <property type="entry name" value="FAD-bd_PCMH_sub2"/>
</dbReference>
<comment type="subcellular location">
    <subcellularLocation>
        <location evidence="1">Cell membrane</location>
        <topology evidence="1">Multi-pass membrane protein</topology>
    </subcellularLocation>
</comment>
<dbReference type="Proteomes" id="UP000317593">
    <property type="component" value="Unassembled WGS sequence"/>
</dbReference>
<feature type="transmembrane region" description="Helical" evidence="11">
    <location>
        <begin position="33"/>
        <end position="59"/>
    </location>
</feature>
<protein>
    <submittedName>
        <fullName evidence="14">Protein involved in gliding motility GldE</fullName>
    </submittedName>
</protein>
<gene>
    <name evidence="14" type="ORF">SAMN06265218_11774</name>
</gene>
<dbReference type="PANTHER" id="PTHR22777:SF32">
    <property type="entry name" value="UPF0053 INNER MEMBRANE PROTEIN YFJD"/>
    <property type="match status" value="1"/>
</dbReference>
<reference evidence="14 15" key="1">
    <citation type="submission" date="2017-05" db="EMBL/GenBank/DDBJ databases">
        <authorList>
            <person name="Varghese N."/>
            <person name="Submissions S."/>
        </authorList>
    </citation>
    <scope>NUCLEOTIDE SEQUENCE [LARGE SCALE GENOMIC DNA]</scope>
    <source>
        <strain evidence="14 15">DSM 21194</strain>
    </source>
</reference>
<keyword evidence="15" id="KW-1185">Reference proteome</keyword>
<dbReference type="Gene3D" id="3.10.580.10">
    <property type="entry name" value="CBS-domain"/>
    <property type="match status" value="1"/>
</dbReference>
<dbReference type="PROSITE" id="PS51371">
    <property type="entry name" value="CBS"/>
    <property type="match status" value="2"/>
</dbReference>
<feature type="domain" description="CBS" evidence="12">
    <location>
        <begin position="238"/>
        <end position="297"/>
    </location>
</feature>
<evidence type="ECO:0000256" key="4">
    <source>
        <dbReference type="ARBA" id="ARBA00022692"/>
    </source>
</evidence>
<keyword evidence="5" id="KW-0677">Repeat</keyword>
<dbReference type="InterPro" id="IPR046342">
    <property type="entry name" value="CBS_dom_sf"/>
</dbReference>
<evidence type="ECO:0000256" key="6">
    <source>
        <dbReference type="ARBA" id="ARBA00022989"/>
    </source>
</evidence>
<dbReference type="Pfam" id="PF01595">
    <property type="entry name" value="CNNM"/>
    <property type="match status" value="1"/>
</dbReference>
<dbReference type="InterPro" id="IPR000644">
    <property type="entry name" value="CBS_dom"/>
</dbReference>
<name>A0A521EN39_9BACT</name>
<keyword evidence="4 10" id="KW-0812">Transmembrane</keyword>
<dbReference type="Gene3D" id="3.30.465.10">
    <property type="match status" value="1"/>
</dbReference>
<dbReference type="SMART" id="SM00116">
    <property type="entry name" value="CBS"/>
    <property type="match status" value="2"/>
</dbReference>
<evidence type="ECO:0000256" key="8">
    <source>
        <dbReference type="ARBA" id="ARBA00023136"/>
    </source>
</evidence>
<dbReference type="PANTHER" id="PTHR22777">
    <property type="entry name" value="HEMOLYSIN-RELATED"/>
    <property type="match status" value="1"/>
</dbReference>
<organism evidence="14 15">
    <name type="scientific">Fodinibius sediminis</name>
    <dbReference type="NCBI Taxonomy" id="1214077"/>
    <lineage>
        <taxon>Bacteria</taxon>
        <taxon>Pseudomonadati</taxon>
        <taxon>Balneolota</taxon>
        <taxon>Balneolia</taxon>
        <taxon>Balneolales</taxon>
        <taxon>Balneolaceae</taxon>
        <taxon>Fodinibius</taxon>
    </lineage>
</organism>
<dbReference type="InterPro" id="IPR036318">
    <property type="entry name" value="FAD-bd_PCMH-like_sf"/>
</dbReference>
<dbReference type="CDD" id="cd04590">
    <property type="entry name" value="CBS_pair_CorC_HlyC_assoc"/>
    <property type="match status" value="1"/>
</dbReference>
<dbReference type="Pfam" id="PF03471">
    <property type="entry name" value="CorC_HlyC"/>
    <property type="match status" value="1"/>
</dbReference>
<proteinExistence type="inferred from homology"/>
<evidence type="ECO:0000256" key="3">
    <source>
        <dbReference type="ARBA" id="ARBA00022475"/>
    </source>
</evidence>
<dbReference type="PROSITE" id="PS51846">
    <property type="entry name" value="CNNM"/>
    <property type="match status" value="1"/>
</dbReference>
<dbReference type="SUPFAM" id="SSF54631">
    <property type="entry name" value="CBS-domain pair"/>
    <property type="match status" value="1"/>
</dbReference>
<keyword evidence="6 10" id="KW-1133">Transmembrane helix</keyword>
<dbReference type="GO" id="GO:0050660">
    <property type="term" value="F:flavin adenine dinucleotide binding"/>
    <property type="evidence" value="ECO:0007669"/>
    <property type="project" value="InterPro"/>
</dbReference>
<evidence type="ECO:0000259" key="13">
    <source>
        <dbReference type="PROSITE" id="PS51846"/>
    </source>
</evidence>
<evidence type="ECO:0000256" key="11">
    <source>
        <dbReference type="SAM" id="Phobius"/>
    </source>
</evidence>
<evidence type="ECO:0000259" key="12">
    <source>
        <dbReference type="PROSITE" id="PS51371"/>
    </source>
</evidence>
<keyword evidence="8 10" id="KW-0472">Membrane</keyword>
<evidence type="ECO:0000313" key="15">
    <source>
        <dbReference type="Proteomes" id="UP000317593"/>
    </source>
</evidence>
<dbReference type="FunFam" id="3.10.580.10:FF:000002">
    <property type="entry name" value="Magnesium/cobalt efflux protein CorC"/>
    <property type="match status" value="1"/>
</dbReference>
<feature type="transmembrane region" description="Helical" evidence="11">
    <location>
        <begin position="89"/>
        <end position="118"/>
    </location>
</feature>